<name>A0A075I5S9_9EURY</name>
<keyword evidence="1" id="KW-0812">Transmembrane</keyword>
<feature type="transmembrane region" description="Helical" evidence="1">
    <location>
        <begin position="49"/>
        <end position="70"/>
    </location>
</feature>
<proteinExistence type="predicted"/>
<protein>
    <submittedName>
        <fullName evidence="2">Uncharacterized protein</fullName>
    </submittedName>
</protein>
<organism evidence="2">
    <name type="scientific">uncultured marine group II/III euryarchaeote SAT1000_07_H02</name>
    <dbReference type="NCBI Taxonomy" id="1456555"/>
    <lineage>
        <taxon>Archaea</taxon>
        <taxon>Methanobacteriati</taxon>
        <taxon>Methanobacteriota</taxon>
        <taxon>environmental samples</taxon>
    </lineage>
</organism>
<keyword evidence="1" id="KW-0472">Membrane</keyword>
<evidence type="ECO:0000256" key="1">
    <source>
        <dbReference type="SAM" id="Phobius"/>
    </source>
</evidence>
<keyword evidence="1" id="KW-1133">Transmembrane helix</keyword>
<sequence length="128" mass="14055">MAGNRFISPLHLRLLMARANSPLFFLAGFTQLYVGSVLGDDTTLALLGAILEITGGSSVLVGLYMLIFVARHHKQFSESYNKIENSVMSRENTGELHRVDPKPASTRLINVIIPSVLAFIAAWAWLAN</sequence>
<dbReference type="EMBL" id="KF901204">
    <property type="protein sequence ID" value="AIF22117.1"/>
    <property type="molecule type" value="Genomic_DNA"/>
</dbReference>
<evidence type="ECO:0000313" key="2">
    <source>
        <dbReference type="EMBL" id="AIF22117.1"/>
    </source>
</evidence>
<accession>A0A075I5S9</accession>
<feature type="transmembrane region" description="Helical" evidence="1">
    <location>
        <begin position="108"/>
        <end position="126"/>
    </location>
</feature>
<dbReference type="AlphaFoldDB" id="A0A075I5S9"/>
<reference evidence="2" key="1">
    <citation type="journal article" date="2014" name="Genome Biol. Evol.">
        <title>Pangenome evidence for extensive interdomain horizontal transfer affecting lineage core and shell genes in uncultured planktonic thaumarchaeota and euryarchaeota.</title>
        <authorList>
            <person name="Deschamps P."/>
            <person name="Zivanovic Y."/>
            <person name="Moreira D."/>
            <person name="Rodriguez-Valera F."/>
            <person name="Lopez-Garcia P."/>
        </authorList>
    </citation>
    <scope>NUCLEOTIDE SEQUENCE</scope>
</reference>